<dbReference type="Proteomes" id="UP001197974">
    <property type="component" value="Chromosome"/>
</dbReference>
<evidence type="ECO:0000313" key="7">
    <source>
        <dbReference type="EMBL" id="WLR41499.1"/>
    </source>
</evidence>
<reference evidence="7 8" key="1">
    <citation type="submission" date="2023-06" db="EMBL/GenBank/DDBJ databases">
        <title>Five Gram-positive bacteria isolated from mangrove sediments in Shenzhen, Guangdong, China.</title>
        <authorList>
            <person name="Yu S."/>
            <person name="Zheng W."/>
            <person name="Huang Y."/>
        </authorList>
    </citation>
    <scope>NUCLEOTIDE SEQUENCE [LARGE SCALE GENOMIC DNA]</scope>
    <source>
        <strain evidence="7 8">SaN35-3</strain>
    </source>
</reference>
<dbReference type="PANTHER" id="PTHR33392">
    <property type="entry name" value="POLYISOPRENYL-TEICHOIC ACID--PEPTIDOGLYCAN TEICHOIC ACID TRANSFERASE TAGU"/>
    <property type="match status" value="1"/>
</dbReference>
<evidence type="ECO:0000256" key="3">
    <source>
        <dbReference type="ARBA" id="ARBA00022968"/>
    </source>
</evidence>
<accession>A0ABY9JQ25</accession>
<dbReference type="RefSeq" id="WP_226541635.1">
    <property type="nucleotide sequence ID" value="NZ_CP129013.1"/>
</dbReference>
<keyword evidence="2 5" id="KW-0812">Transmembrane</keyword>
<sequence length="326" mass="36685">MTNQKVRRVVKRRKKKKRPILKLIITVASLLLISGCIYSVYVVSSTWQAANKTYDDLDRERSKLRTEAVTVLDDPVSILIMGVEDYSTGGTSGRSDSLMLATFNPDDTSMNILSIPRDTRVELAEEGTMEKINHAYAYGGKENTIETVENFLDIPVDYYVTINFEAFKEIVDGVGGITVDVPFDFTEISDDGMEILKFSEGAMKLDGREALAYARMRKQDPLQDIGRIERQKQVVMAVVDKLTSVNTLLRIDKIAGAVGDNVETNLKVSDAIGFYQKYSNFNSSNIETLTLEGQPNNTDYHLDYYIANEEALEELKKELKSHLGQY</sequence>
<keyword evidence="3" id="KW-0735">Signal-anchor</keyword>
<dbReference type="InterPro" id="IPR050922">
    <property type="entry name" value="LytR/CpsA/Psr_CW_biosynth"/>
</dbReference>
<keyword evidence="4 5" id="KW-1133">Transmembrane helix</keyword>
<feature type="domain" description="Cell envelope-related transcriptional attenuator" evidence="6">
    <location>
        <begin position="94"/>
        <end position="243"/>
    </location>
</feature>
<protein>
    <submittedName>
        <fullName evidence="7">LCP family protein</fullName>
    </submittedName>
</protein>
<dbReference type="PANTHER" id="PTHR33392:SF10">
    <property type="entry name" value="POLYISOPRENYL-TEICHOIC ACID--PEPTIDOGLYCAN TEICHOIC ACID TRANSFERASE TAGV"/>
    <property type="match status" value="1"/>
</dbReference>
<evidence type="ECO:0000313" key="8">
    <source>
        <dbReference type="Proteomes" id="UP001197974"/>
    </source>
</evidence>
<evidence type="ECO:0000256" key="2">
    <source>
        <dbReference type="ARBA" id="ARBA00022692"/>
    </source>
</evidence>
<comment type="similarity">
    <text evidence="1">Belongs to the LytR/CpsA/Psr (LCP) family.</text>
</comment>
<name>A0ABY9JQ25_9BACI</name>
<evidence type="ECO:0000259" key="6">
    <source>
        <dbReference type="Pfam" id="PF03816"/>
    </source>
</evidence>
<keyword evidence="5" id="KW-0472">Membrane</keyword>
<feature type="transmembrane region" description="Helical" evidence="5">
    <location>
        <begin position="20"/>
        <end position="41"/>
    </location>
</feature>
<dbReference type="EMBL" id="CP129013">
    <property type="protein sequence ID" value="WLR41499.1"/>
    <property type="molecule type" value="Genomic_DNA"/>
</dbReference>
<keyword evidence="8" id="KW-1185">Reference proteome</keyword>
<proteinExistence type="inferred from homology"/>
<dbReference type="NCBIfam" id="TIGR00350">
    <property type="entry name" value="lytR_cpsA_psr"/>
    <property type="match status" value="1"/>
</dbReference>
<evidence type="ECO:0000256" key="1">
    <source>
        <dbReference type="ARBA" id="ARBA00006068"/>
    </source>
</evidence>
<dbReference type="Gene3D" id="3.40.630.190">
    <property type="entry name" value="LCP protein"/>
    <property type="match status" value="1"/>
</dbReference>
<gene>
    <name evidence="7" type="ORF">LC087_11420</name>
</gene>
<dbReference type="Pfam" id="PF03816">
    <property type="entry name" value="LytR_cpsA_psr"/>
    <property type="match status" value="1"/>
</dbReference>
<evidence type="ECO:0000256" key="4">
    <source>
        <dbReference type="ARBA" id="ARBA00022989"/>
    </source>
</evidence>
<organism evidence="7 8">
    <name type="scientific">Bacillus carboniphilus</name>
    <dbReference type="NCBI Taxonomy" id="86663"/>
    <lineage>
        <taxon>Bacteria</taxon>
        <taxon>Bacillati</taxon>
        <taxon>Bacillota</taxon>
        <taxon>Bacilli</taxon>
        <taxon>Bacillales</taxon>
        <taxon>Bacillaceae</taxon>
        <taxon>Bacillus</taxon>
    </lineage>
</organism>
<dbReference type="InterPro" id="IPR004474">
    <property type="entry name" value="LytR_CpsA_psr"/>
</dbReference>
<evidence type="ECO:0000256" key="5">
    <source>
        <dbReference type="SAM" id="Phobius"/>
    </source>
</evidence>